<proteinExistence type="predicted"/>
<name>A0A3M2MC61_9ACTN</name>
<evidence type="ECO:0000313" key="2">
    <source>
        <dbReference type="Proteomes" id="UP000282674"/>
    </source>
</evidence>
<organism evidence="1 2">
    <name type="scientific">Actinomadura harenae</name>
    <dbReference type="NCBI Taxonomy" id="2483351"/>
    <lineage>
        <taxon>Bacteria</taxon>
        <taxon>Bacillati</taxon>
        <taxon>Actinomycetota</taxon>
        <taxon>Actinomycetes</taxon>
        <taxon>Streptosporangiales</taxon>
        <taxon>Thermomonosporaceae</taxon>
        <taxon>Actinomadura</taxon>
    </lineage>
</organism>
<reference evidence="1 2" key="1">
    <citation type="submission" date="2018-10" db="EMBL/GenBank/DDBJ databases">
        <title>Isolation from soil.</title>
        <authorList>
            <person name="Hu J."/>
        </authorList>
    </citation>
    <scope>NUCLEOTIDE SEQUENCE [LARGE SCALE GENOMIC DNA]</scope>
    <source>
        <strain evidence="1 2">NEAU-Ht49</strain>
    </source>
</reference>
<comment type="caution">
    <text evidence="1">The sequence shown here is derived from an EMBL/GenBank/DDBJ whole genome shotgun (WGS) entry which is preliminary data.</text>
</comment>
<dbReference type="Proteomes" id="UP000282674">
    <property type="component" value="Unassembled WGS sequence"/>
</dbReference>
<protein>
    <submittedName>
        <fullName evidence="1">Uncharacterized protein</fullName>
    </submittedName>
</protein>
<gene>
    <name evidence="1" type="ORF">EBO15_04270</name>
</gene>
<dbReference type="EMBL" id="RFFG01000005">
    <property type="protein sequence ID" value="RMI47109.1"/>
    <property type="molecule type" value="Genomic_DNA"/>
</dbReference>
<sequence length="222" mass="24018">MAALRAPAALMTAAALRPEDVPEGFLPADDQEVFRGMRPSDPDCARLLRMVDAASGRSSSADRDVPQSHVAYYRADPAATLVEHVLRLPSGEAAKRVDAARDAVAGCPVIDFGRSGDSGWDGHGFDQTGLERRRLSHPEGQDDAVAVRYSHPDGDQRYGLDVIFAREGSDLLVLAAPGEFAGDGERRLRLMEARVLRRLANARDREKVVLTPSPGETPTPRP</sequence>
<keyword evidence="2" id="KW-1185">Reference proteome</keyword>
<dbReference type="AlphaFoldDB" id="A0A3M2MC61"/>
<accession>A0A3M2MC61</accession>
<evidence type="ECO:0000313" key="1">
    <source>
        <dbReference type="EMBL" id="RMI47109.1"/>
    </source>
</evidence>